<sequence>MKFISIIFSSSITLESYYSFKTWLCPLVINRYTLRILTHKNSNMTNLVFQVIIIRVLRFTRPLRASLRRLVPPKIEGPLWGIDLFLPPRRLIGVENAWKIQLNITQIQKFSAFRHIIAFNLITP</sequence>
<name>A0AA86R859_9EUKA</name>
<comment type="caution">
    <text evidence="1">The sequence shown here is derived from an EMBL/GenBank/DDBJ whole genome shotgun (WGS) entry which is preliminary data.</text>
</comment>
<keyword evidence="3" id="KW-1185">Reference proteome</keyword>
<gene>
    <name evidence="2" type="ORF">HINF_LOCUS17636</name>
    <name evidence="1" type="ORF">HINF_LOCUS55718</name>
</gene>
<evidence type="ECO:0000313" key="3">
    <source>
        <dbReference type="Proteomes" id="UP001642409"/>
    </source>
</evidence>
<reference evidence="2 3" key="2">
    <citation type="submission" date="2024-07" db="EMBL/GenBank/DDBJ databases">
        <authorList>
            <person name="Akdeniz Z."/>
        </authorList>
    </citation>
    <scope>NUCLEOTIDE SEQUENCE [LARGE SCALE GENOMIC DNA]</scope>
</reference>
<dbReference type="EMBL" id="CATOUU010001031">
    <property type="protein sequence ID" value="CAI9968073.1"/>
    <property type="molecule type" value="Genomic_DNA"/>
</dbReference>
<evidence type="ECO:0000313" key="2">
    <source>
        <dbReference type="EMBL" id="CAL6001845.1"/>
    </source>
</evidence>
<evidence type="ECO:0000313" key="1">
    <source>
        <dbReference type="EMBL" id="CAI9968073.1"/>
    </source>
</evidence>
<organism evidence="1">
    <name type="scientific">Hexamita inflata</name>
    <dbReference type="NCBI Taxonomy" id="28002"/>
    <lineage>
        <taxon>Eukaryota</taxon>
        <taxon>Metamonada</taxon>
        <taxon>Diplomonadida</taxon>
        <taxon>Hexamitidae</taxon>
        <taxon>Hexamitinae</taxon>
        <taxon>Hexamita</taxon>
    </lineage>
</organism>
<reference evidence="1" key="1">
    <citation type="submission" date="2023-06" db="EMBL/GenBank/DDBJ databases">
        <authorList>
            <person name="Kurt Z."/>
        </authorList>
    </citation>
    <scope>NUCLEOTIDE SEQUENCE</scope>
</reference>
<proteinExistence type="predicted"/>
<dbReference type="AlphaFoldDB" id="A0AA86R859"/>
<accession>A0AA86R859</accession>
<protein>
    <submittedName>
        <fullName evidence="2">Hypothetical_protein</fullName>
    </submittedName>
</protein>
<dbReference type="Proteomes" id="UP001642409">
    <property type="component" value="Unassembled WGS sequence"/>
</dbReference>
<dbReference type="EMBL" id="CAXDID020000044">
    <property type="protein sequence ID" value="CAL6001845.1"/>
    <property type="molecule type" value="Genomic_DNA"/>
</dbReference>